<dbReference type="InterPro" id="IPR042226">
    <property type="entry name" value="eFR1_2_sf"/>
</dbReference>
<evidence type="ECO:0000313" key="2">
    <source>
        <dbReference type="Proteomes" id="UP000229681"/>
    </source>
</evidence>
<dbReference type="InterPro" id="IPR041202">
    <property type="entry name" value="BaeRF_family10"/>
</dbReference>
<protein>
    <recommendedName>
        <fullName evidence="3">eRF1 domain-containing protein</fullName>
    </recommendedName>
</protein>
<proteinExistence type="predicted"/>
<dbReference type="Pfam" id="PF18854">
    <property type="entry name" value="baeRF_family10"/>
    <property type="match status" value="1"/>
</dbReference>
<dbReference type="Gene3D" id="3.30.1330.30">
    <property type="match status" value="1"/>
</dbReference>
<dbReference type="Gene3D" id="3.30.420.60">
    <property type="entry name" value="eRF1 domain 2"/>
    <property type="match status" value="1"/>
</dbReference>
<dbReference type="InterPro" id="IPR029064">
    <property type="entry name" value="Ribosomal_eL30-like_sf"/>
</dbReference>
<evidence type="ECO:0000313" key="1">
    <source>
        <dbReference type="EMBL" id="PJF35794.1"/>
    </source>
</evidence>
<dbReference type="Proteomes" id="UP000229681">
    <property type="component" value="Unassembled WGS sequence"/>
</dbReference>
<evidence type="ECO:0008006" key="3">
    <source>
        <dbReference type="Google" id="ProtNLM"/>
    </source>
</evidence>
<dbReference type="AlphaFoldDB" id="A0A2M8PE18"/>
<accession>A0A2M8PE18</accession>
<organism evidence="1 2">
    <name type="scientific">Candidatus Thermofonsia Clade 1 bacterium</name>
    <dbReference type="NCBI Taxonomy" id="2364210"/>
    <lineage>
        <taxon>Bacteria</taxon>
        <taxon>Bacillati</taxon>
        <taxon>Chloroflexota</taxon>
        <taxon>Candidatus Thermofontia</taxon>
        <taxon>Candidatus Thermofonsia Clade 1</taxon>
    </lineage>
</organism>
<gene>
    <name evidence="1" type="ORF">CUN49_08755</name>
</gene>
<dbReference type="EMBL" id="PGTM01000110">
    <property type="protein sequence ID" value="PJF35794.1"/>
    <property type="molecule type" value="Genomic_DNA"/>
</dbReference>
<reference evidence="1 2" key="1">
    <citation type="submission" date="2017-11" db="EMBL/GenBank/DDBJ databases">
        <title>Evolution of Phototrophy in the Chloroflexi Phylum Driven by Horizontal Gene Transfer.</title>
        <authorList>
            <person name="Ward L.M."/>
            <person name="Hemp J."/>
            <person name="Shih P.M."/>
            <person name="Mcglynn S.E."/>
            <person name="Fischer W."/>
        </authorList>
    </citation>
    <scope>NUCLEOTIDE SEQUENCE [LARGE SCALE GENOMIC DNA]</scope>
    <source>
        <strain evidence="1">JP3_13</strain>
    </source>
</reference>
<comment type="caution">
    <text evidence="1">The sequence shown here is derived from an EMBL/GenBank/DDBJ whole genome shotgun (WGS) entry which is preliminary data.</text>
</comment>
<sequence length="375" mass="42634">MLHEAEHLLREFVAYVEDAERRPNVLSIYLVVDPAEPANQAETPAWQIYLRNALAEIENQLNPEQVKQWKTVRLSDTSEKTEWARTRLRLEAYLDSYLPQGKTLVLFVSAEQLLAYELPVRLRNYAHYGWMQIKDFLYAIDEYEQHLVVLFAQDKARAVNLFLGTSASDVTVNLDQTWQRKDSRKTAHEAQIARRQDELDRRFARYMADEINQLFVRERDIDRLILGGNVQLAHAVLAFLHPSVARKVISVVKIPFEAPPHEIAASIREIAHTAERDHELILVQDTISMAKGGKRAALGLSDVHQALDRYAVSVLILPYPIETPILAGIVDELLVKALHSGSQIEFVRGEAADLLLSEGGIAAQLYYSLPLESVR</sequence>
<name>A0A2M8PE18_9CHLR</name>